<name>A0A239K2K2_EKHLU</name>
<proteinExistence type="predicted"/>
<dbReference type="OrthoDB" id="982816at2"/>
<evidence type="ECO:0000313" key="4">
    <source>
        <dbReference type="Proteomes" id="UP000198393"/>
    </source>
</evidence>
<feature type="transmembrane region" description="Helical" evidence="2">
    <location>
        <begin position="20"/>
        <end position="42"/>
    </location>
</feature>
<dbReference type="AlphaFoldDB" id="A0A239K2K2"/>
<dbReference type="Proteomes" id="UP000198393">
    <property type="component" value="Unassembled WGS sequence"/>
</dbReference>
<feature type="transmembrane region" description="Helical" evidence="2">
    <location>
        <begin position="54"/>
        <end position="73"/>
    </location>
</feature>
<keyword evidence="2" id="KW-0812">Transmembrane</keyword>
<reference evidence="3 4" key="1">
    <citation type="submission" date="2017-06" db="EMBL/GenBank/DDBJ databases">
        <authorList>
            <person name="Kim H.J."/>
            <person name="Triplett B.A."/>
        </authorList>
    </citation>
    <scope>NUCLEOTIDE SEQUENCE [LARGE SCALE GENOMIC DNA]</scope>
    <source>
        <strain evidence="3 4">DSM 19307</strain>
    </source>
</reference>
<feature type="coiled-coil region" evidence="1">
    <location>
        <begin position="107"/>
        <end position="155"/>
    </location>
</feature>
<keyword evidence="2" id="KW-0472">Membrane</keyword>
<evidence type="ECO:0000256" key="1">
    <source>
        <dbReference type="SAM" id="Coils"/>
    </source>
</evidence>
<organism evidence="3 4">
    <name type="scientific">Ekhidna lutea</name>
    <dbReference type="NCBI Taxonomy" id="447679"/>
    <lineage>
        <taxon>Bacteria</taxon>
        <taxon>Pseudomonadati</taxon>
        <taxon>Bacteroidota</taxon>
        <taxon>Cytophagia</taxon>
        <taxon>Cytophagales</taxon>
        <taxon>Reichenbachiellaceae</taxon>
        <taxon>Ekhidna</taxon>
    </lineage>
</organism>
<dbReference type="RefSeq" id="WP_089357094.1">
    <property type="nucleotide sequence ID" value="NZ_FZPD01000004.1"/>
</dbReference>
<accession>A0A239K2K2</accession>
<evidence type="ECO:0000313" key="3">
    <source>
        <dbReference type="EMBL" id="SNT12305.1"/>
    </source>
</evidence>
<sequence>MKDSNFIGGFLLKGKVDGSGFFSFADEMGTMIIFFHLCTLRFRTEITQNQPGNMKNLILTLSIIAVFIVSPTFGQESLQEKYDAILENNETYERYKVIPRTDLNAFWSEVSDTLNQKQQKIQQLQTETQDAISKAQQASAELSDVQAKLDESLELNDTIYFLGIPFSKVGYHIMVWIIIAALAVLGVMAYFMFMRSNSVTSKTKREFGALQAEFEAHKTKARETQVKLKRELQTAVNQLNERRS</sequence>
<keyword evidence="1" id="KW-0175">Coiled coil</keyword>
<gene>
    <name evidence="3" type="ORF">SAMN05421640_2379</name>
</gene>
<dbReference type="EMBL" id="FZPD01000004">
    <property type="protein sequence ID" value="SNT12305.1"/>
    <property type="molecule type" value="Genomic_DNA"/>
</dbReference>
<keyword evidence="4" id="KW-1185">Reference proteome</keyword>
<protein>
    <recommendedName>
        <fullName evidence="5">tRNA (Guanine-N1)-methyltransferase</fullName>
    </recommendedName>
</protein>
<keyword evidence="2" id="KW-1133">Transmembrane helix</keyword>
<evidence type="ECO:0008006" key="5">
    <source>
        <dbReference type="Google" id="ProtNLM"/>
    </source>
</evidence>
<feature type="transmembrane region" description="Helical" evidence="2">
    <location>
        <begin position="173"/>
        <end position="193"/>
    </location>
</feature>
<evidence type="ECO:0000256" key="2">
    <source>
        <dbReference type="SAM" id="Phobius"/>
    </source>
</evidence>